<comment type="subcellular location">
    <subcellularLocation>
        <location evidence="1 13">Cytoplasm</location>
    </subcellularLocation>
</comment>
<dbReference type="InterPro" id="IPR036101">
    <property type="entry name" value="CarD-like/TRCF_RID_sf"/>
</dbReference>
<sequence>MQLADFFANMPQYRQIVSGFDQQDRELLTGIAGSARALLIQTLLQKEQRPMIFVTDTIYHADQLTDELSGQLTDDQLYEFPVEELLAAEIATSSPDFQSQRIEALSALAQGKPAVIVTSVSGLRRQLPDPKLFSQAQISLKADGEVDLEDLAARLQRMGYTRQKLVDAPGDFAIRGSIIDIYPLDTEYPVRVDLFDTEIDSLRYFDASTQRSVRNIDAVTIHPVTDMLITPEQRQSAADVLNKKLTKELKKMSADDGKNLSNSITPLIESLTKGDVSAELRLFANDFFGKTNLLDYLGDSGLLLIDDYPRLRDTNKQLETDEANWTVDKLSAHQIFSDQQFGLHFQDVLKQDHHAEIFFALFQKGMGNMRFDQLIEIKTRAMQQFFGQMPLLKQEIKRWQTTKQTVVMMMANEERLNKVSQTLDDFNINAVMTKASDIQPSVVQIIPAASQTGFELPDAKLVVITEAEMFKQVTKHHRRRQTMQNAERLKSYTDLKPGDYVVHVNHGIGRFEGMQTLEVDGVHQDYMTIAYQSDAKLFIPVTQLNLIQKYVSSEDKKPHINKLGGSDWAKTKKKVAAKIEDIADDLIELYAKRDSEKGYAFPRDDTYQEEFDNEFPYSETPDQLRSIEEIKHDMEKPKPMDRLLVGDVGYGKTEVALRAAFKAIEAGKQVAFLVPTTILAQQHYDTMTNRFEGFPVNVAILSRFQTTKEVHQIIHGLEDGSVDIVVGTHRLLSKDVKFKDLGLLLVDEEQRFGVKHKEKLKQMKSQVDVLTLTATPIPRTLHMSMLGVRDLSVIETPPANRFPIQTYVMEQNAGAIQDGIRREMQRGGQVFYLHNRVGDIEETVSQIKALVPDAEVAYIHGQMTEAQLEGILYDFIRGEYDVLVTTTIIETGMDIPNANTLFVEDADHMGLSQLYQLRGRIGRSNRVAYAYFMYQANKVLTEVSEKRLEAIKDFTELGSGFKIAMRDLSIRGAGNLLGKQQSGFIDSVGYDLYTQMLTDAVSKKQGKTAKPKTDTTVELGLEAYLPDTYIADQQQKIEMYKRIRQIEGPDDITEVQNDLIDRFGEYPDEVTNLLAISQVKIQADEALIEKIHRMKDQIEMTFSEKGTSCFSGEDVFKALSNTKLKATVGLSNHKLVVKLVIQPKMDAQNWMAELNQFVKALSEIAVKTTAK</sequence>
<dbReference type="InterPro" id="IPR004576">
    <property type="entry name" value="Mfd"/>
</dbReference>
<evidence type="ECO:0000256" key="10">
    <source>
        <dbReference type="ARBA" id="ARBA00061104"/>
    </source>
</evidence>
<gene>
    <name evidence="13 16" type="primary">mfd</name>
    <name evidence="16" type="ORF">IWT25_01597</name>
</gene>
<dbReference type="SUPFAM" id="SSF143517">
    <property type="entry name" value="TRCF domain-like"/>
    <property type="match status" value="1"/>
</dbReference>
<dbReference type="InterPro" id="IPR041471">
    <property type="entry name" value="UvrB_inter"/>
</dbReference>
<dbReference type="SUPFAM" id="SSF141259">
    <property type="entry name" value="CarD-like"/>
    <property type="match status" value="1"/>
</dbReference>
<evidence type="ECO:0000256" key="12">
    <source>
        <dbReference type="ARBA" id="ARBA00070128"/>
    </source>
</evidence>
<dbReference type="NCBIfam" id="TIGR00580">
    <property type="entry name" value="mfd"/>
    <property type="match status" value="1"/>
</dbReference>
<accession>A0A1Z5IXF2</accession>
<keyword evidence="7 13" id="KW-0067">ATP-binding</keyword>
<evidence type="ECO:0000256" key="8">
    <source>
        <dbReference type="ARBA" id="ARBA00023125"/>
    </source>
</evidence>
<dbReference type="Gene3D" id="3.90.1150.50">
    <property type="entry name" value="Transcription-repair-coupling factor, D7 domain"/>
    <property type="match status" value="1"/>
</dbReference>
<comment type="caution">
    <text evidence="16">The sequence shown here is derived from an EMBL/GenBank/DDBJ whole genome shotgun (WGS) entry which is preliminary data.</text>
</comment>
<dbReference type="SMART" id="SM00487">
    <property type="entry name" value="DEXDc"/>
    <property type="match status" value="1"/>
</dbReference>
<proteinExistence type="inferred from homology"/>
<evidence type="ECO:0000259" key="14">
    <source>
        <dbReference type="PROSITE" id="PS51192"/>
    </source>
</evidence>
<dbReference type="FunFam" id="3.40.50.300:FF:000546">
    <property type="entry name" value="Transcription-repair-coupling factor"/>
    <property type="match status" value="1"/>
</dbReference>
<dbReference type="InterPro" id="IPR014001">
    <property type="entry name" value="Helicase_ATP-bd"/>
</dbReference>
<evidence type="ECO:0000256" key="6">
    <source>
        <dbReference type="ARBA" id="ARBA00022806"/>
    </source>
</evidence>
<dbReference type="Gene3D" id="2.40.10.170">
    <property type="match status" value="1"/>
</dbReference>
<dbReference type="InterPro" id="IPR011545">
    <property type="entry name" value="DEAD/DEAH_box_helicase_dom"/>
</dbReference>
<protein>
    <recommendedName>
        <fullName evidence="12 13">Transcription-repair-coupling factor</fullName>
        <shortName evidence="13">TRCF</shortName>
        <ecNumber evidence="13">3.6.4.-</ecNumber>
    </recommendedName>
</protein>
<dbReference type="Gene3D" id="3.40.50.300">
    <property type="entry name" value="P-loop containing nucleotide triphosphate hydrolases"/>
    <property type="match status" value="2"/>
</dbReference>
<dbReference type="GO" id="GO:0016787">
    <property type="term" value="F:hydrolase activity"/>
    <property type="evidence" value="ECO:0007669"/>
    <property type="project" value="UniProtKB-KW"/>
</dbReference>
<dbReference type="Pfam" id="PF00270">
    <property type="entry name" value="DEAD"/>
    <property type="match status" value="1"/>
</dbReference>
<keyword evidence="2 13" id="KW-0963">Cytoplasm</keyword>
<dbReference type="Gene3D" id="3.40.50.11180">
    <property type="match status" value="1"/>
</dbReference>
<dbReference type="HAMAP" id="MF_00969">
    <property type="entry name" value="TRCF"/>
    <property type="match status" value="1"/>
</dbReference>
<comment type="similarity">
    <text evidence="10 13">In the N-terminal section; belongs to the UvrB family.</text>
</comment>
<dbReference type="GO" id="GO:0005524">
    <property type="term" value="F:ATP binding"/>
    <property type="evidence" value="ECO:0007669"/>
    <property type="project" value="UniProtKB-UniRule"/>
</dbReference>
<dbReference type="InterPro" id="IPR005118">
    <property type="entry name" value="TRCF_C"/>
</dbReference>
<evidence type="ECO:0000256" key="9">
    <source>
        <dbReference type="ARBA" id="ARBA00023204"/>
    </source>
</evidence>
<evidence type="ECO:0000256" key="1">
    <source>
        <dbReference type="ARBA" id="ARBA00004496"/>
    </source>
</evidence>
<keyword evidence="6" id="KW-0347">Helicase</keyword>
<comment type="function">
    <text evidence="13">Couples transcription and DNA repair by recognizing RNA polymerase (RNAP) stalled at DNA lesions. Mediates ATP-dependent release of RNAP and its truncated transcript from the DNA, and recruitment of nucleotide excision repair machinery to the damaged site.</text>
</comment>
<feature type="domain" description="Helicase C-terminal" evidence="15">
    <location>
        <begin position="815"/>
        <end position="969"/>
    </location>
</feature>
<dbReference type="GO" id="GO:0003678">
    <property type="term" value="F:DNA helicase activity"/>
    <property type="evidence" value="ECO:0007669"/>
    <property type="project" value="TreeGrafter"/>
</dbReference>
<organism evidence="16 17">
    <name type="scientific">Secundilactobacillus pentosiphilus</name>
    <dbReference type="NCBI Taxonomy" id="1714682"/>
    <lineage>
        <taxon>Bacteria</taxon>
        <taxon>Bacillati</taxon>
        <taxon>Bacillota</taxon>
        <taxon>Bacilli</taxon>
        <taxon>Lactobacillales</taxon>
        <taxon>Lactobacillaceae</taxon>
        <taxon>Secundilactobacillus</taxon>
    </lineage>
</organism>
<dbReference type="PANTHER" id="PTHR47964">
    <property type="entry name" value="ATP-DEPENDENT DNA HELICASE HOMOLOG RECG, CHLOROPLASTIC"/>
    <property type="match status" value="1"/>
</dbReference>
<keyword evidence="4 13" id="KW-0227">DNA damage</keyword>
<dbReference type="SMART" id="SM01058">
    <property type="entry name" value="CarD_TRCF"/>
    <property type="match status" value="1"/>
</dbReference>
<keyword evidence="3 13" id="KW-0547">Nucleotide-binding</keyword>
<dbReference type="PROSITE" id="PS51192">
    <property type="entry name" value="HELICASE_ATP_BIND_1"/>
    <property type="match status" value="1"/>
</dbReference>
<dbReference type="Pfam" id="PF02559">
    <property type="entry name" value="CarD_TRCF_RID"/>
    <property type="match status" value="1"/>
</dbReference>
<evidence type="ECO:0000256" key="5">
    <source>
        <dbReference type="ARBA" id="ARBA00022801"/>
    </source>
</evidence>
<dbReference type="EMBL" id="BCMI01000014">
    <property type="protein sequence ID" value="GAX06268.1"/>
    <property type="molecule type" value="Genomic_DNA"/>
</dbReference>
<evidence type="ECO:0000256" key="4">
    <source>
        <dbReference type="ARBA" id="ARBA00022763"/>
    </source>
</evidence>
<evidence type="ECO:0000313" key="17">
    <source>
        <dbReference type="Proteomes" id="UP000198414"/>
    </source>
</evidence>
<keyword evidence="8 13" id="KW-0238">DNA-binding</keyword>
<dbReference type="SMART" id="SM00982">
    <property type="entry name" value="TRCF"/>
    <property type="match status" value="1"/>
</dbReference>
<dbReference type="InterPro" id="IPR027417">
    <property type="entry name" value="P-loop_NTPase"/>
</dbReference>
<comment type="similarity">
    <text evidence="11 13">In the C-terminal section; belongs to the helicase family. RecG subfamily.</text>
</comment>
<reference evidence="16 17" key="1">
    <citation type="submission" date="2015-11" db="EMBL/GenBank/DDBJ databases">
        <title>Draft genome sequences of new species of the genus Lactobacillus isolated from orchardgrass silage.</title>
        <authorList>
            <person name="Tohno M."/>
            <person name="Tanizawa Y."/>
            <person name="Arita M."/>
        </authorList>
    </citation>
    <scope>NUCLEOTIDE SEQUENCE [LARGE SCALE GENOMIC DNA]</scope>
    <source>
        <strain evidence="16 17">IWT25</strain>
    </source>
</reference>
<dbReference type="CDD" id="cd17991">
    <property type="entry name" value="DEXHc_TRCF"/>
    <property type="match status" value="1"/>
</dbReference>
<dbReference type="PROSITE" id="PS51194">
    <property type="entry name" value="HELICASE_CTER"/>
    <property type="match status" value="1"/>
</dbReference>
<dbReference type="Pfam" id="PF03461">
    <property type="entry name" value="TRCF"/>
    <property type="match status" value="1"/>
</dbReference>
<evidence type="ECO:0000256" key="7">
    <source>
        <dbReference type="ARBA" id="ARBA00022840"/>
    </source>
</evidence>
<dbReference type="Pfam" id="PF00271">
    <property type="entry name" value="Helicase_C"/>
    <property type="match status" value="1"/>
</dbReference>
<dbReference type="Pfam" id="PF17757">
    <property type="entry name" value="UvrB_inter"/>
    <property type="match status" value="1"/>
</dbReference>
<evidence type="ECO:0000256" key="13">
    <source>
        <dbReference type="HAMAP-Rule" id="MF_00969"/>
    </source>
</evidence>
<name>A0A1Z5IXF2_9LACO</name>
<evidence type="ECO:0000259" key="15">
    <source>
        <dbReference type="PROSITE" id="PS51194"/>
    </source>
</evidence>
<dbReference type="SMART" id="SM00490">
    <property type="entry name" value="HELICc"/>
    <property type="match status" value="1"/>
</dbReference>
<dbReference type="GO" id="GO:0003684">
    <property type="term" value="F:damaged DNA binding"/>
    <property type="evidence" value="ECO:0007669"/>
    <property type="project" value="InterPro"/>
</dbReference>
<keyword evidence="9 13" id="KW-0234">DNA repair</keyword>
<dbReference type="AlphaFoldDB" id="A0A1Z5IXF2"/>
<dbReference type="EC" id="3.6.4.-" evidence="13"/>
<evidence type="ECO:0000256" key="3">
    <source>
        <dbReference type="ARBA" id="ARBA00022741"/>
    </source>
</evidence>
<evidence type="ECO:0000256" key="2">
    <source>
        <dbReference type="ARBA" id="ARBA00022490"/>
    </source>
</evidence>
<feature type="domain" description="Helicase ATP-binding" evidence="14">
    <location>
        <begin position="633"/>
        <end position="794"/>
    </location>
</feature>
<dbReference type="PANTHER" id="PTHR47964:SF1">
    <property type="entry name" value="ATP-DEPENDENT DNA HELICASE HOMOLOG RECG, CHLOROPLASTIC"/>
    <property type="match status" value="1"/>
</dbReference>
<dbReference type="GO" id="GO:0006355">
    <property type="term" value="P:regulation of DNA-templated transcription"/>
    <property type="evidence" value="ECO:0007669"/>
    <property type="project" value="UniProtKB-UniRule"/>
</dbReference>
<dbReference type="InterPro" id="IPR047112">
    <property type="entry name" value="RecG/Mfd"/>
</dbReference>
<dbReference type="SUPFAM" id="SSF52540">
    <property type="entry name" value="P-loop containing nucleoside triphosphate hydrolases"/>
    <property type="match status" value="4"/>
</dbReference>
<dbReference type="GO" id="GO:0000716">
    <property type="term" value="P:transcription-coupled nucleotide-excision repair, DNA damage recognition"/>
    <property type="evidence" value="ECO:0007669"/>
    <property type="project" value="UniProtKB-UniRule"/>
</dbReference>
<keyword evidence="5 13" id="KW-0378">Hydrolase</keyword>
<dbReference type="GO" id="GO:0005737">
    <property type="term" value="C:cytoplasm"/>
    <property type="evidence" value="ECO:0007669"/>
    <property type="project" value="UniProtKB-SubCell"/>
</dbReference>
<evidence type="ECO:0000313" key="16">
    <source>
        <dbReference type="EMBL" id="GAX06268.1"/>
    </source>
</evidence>
<dbReference type="InterPro" id="IPR003711">
    <property type="entry name" value="CarD-like/TRCF_RID"/>
</dbReference>
<dbReference type="InterPro" id="IPR001650">
    <property type="entry name" value="Helicase_C-like"/>
</dbReference>
<dbReference type="Gene3D" id="3.30.2060.10">
    <property type="entry name" value="Penicillin-binding protein 1b domain"/>
    <property type="match status" value="1"/>
</dbReference>
<dbReference type="Proteomes" id="UP000198414">
    <property type="component" value="Unassembled WGS sequence"/>
</dbReference>
<evidence type="ECO:0000256" key="11">
    <source>
        <dbReference type="ARBA" id="ARBA00061399"/>
    </source>
</evidence>
<dbReference type="InterPro" id="IPR037235">
    <property type="entry name" value="TRCF-like_C_D7"/>
</dbReference>